<feature type="domain" description="SbsA Ig-like" evidence="2">
    <location>
        <begin position="207"/>
        <end position="300"/>
    </location>
</feature>
<proteinExistence type="predicted"/>
<organism evidence="3 4">
    <name type="scientific">Aquimarina gracilis</name>
    <dbReference type="NCBI Taxonomy" id="874422"/>
    <lineage>
        <taxon>Bacteria</taxon>
        <taxon>Pseudomonadati</taxon>
        <taxon>Bacteroidota</taxon>
        <taxon>Flavobacteriia</taxon>
        <taxon>Flavobacteriales</taxon>
        <taxon>Flavobacteriaceae</taxon>
        <taxon>Aquimarina</taxon>
    </lineage>
</organism>
<evidence type="ECO:0000313" key="3">
    <source>
        <dbReference type="EMBL" id="MEB3346499.1"/>
    </source>
</evidence>
<evidence type="ECO:0000256" key="1">
    <source>
        <dbReference type="ARBA" id="ARBA00022729"/>
    </source>
</evidence>
<gene>
    <name evidence="3" type="ORF">U6A24_13560</name>
</gene>
<accession>A0ABU5ZX95</accession>
<reference evidence="3 4" key="1">
    <citation type="journal article" date="2013" name="Int. J. Syst. Evol. Microbiol.">
        <title>Aquimarina gracilis sp. nov., isolated from the gut microflora of a mussel, Mytilus coruscus, and emended description of Aquimarina spongiae.</title>
        <authorList>
            <person name="Park S.C."/>
            <person name="Choe H.N."/>
            <person name="Baik K.S."/>
            <person name="Seong C.N."/>
        </authorList>
    </citation>
    <scope>NUCLEOTIDE SEQUENCE [LARGE SCALE GENOMIC DNA]</scope>
    <source>
        <strain evidence="3 4">PSC32</strain>
    </source>
</reference>
<dbReference type="EMBL" id="JAYKLX010000006">
    <property type="protein sequence ID" value="MEB3346499.1"/>
    <property type="molecule type" value="Genomic_DNA"/>
</dbReference>
<dbReference type="RefSeq" id="WP_324180528.1">
    <property type="nucleotide sequence ID" value="NZ_BAABAW010000006.1"/>
</dbReference>
<sequence length="326" mass="37519">MTKDYIALTETVDSSASFKVYKGELSEKNVHTATPILGSIISKKESSRFTPLIPFTFNQKYTVVYNGVVDYFEINPPKDYERLSIEAIYPSSRKLPSNVLKWYIRFSKSIDQTNPYDHIHFLTASGDTIRKAILNLENALISEDRKLLTVWIDPGRQKRGLIPNQQLGAVFEEGKEYSLVITQEFKDKEGIPLKQNQIHQFIITTSDRKQPNVNSWKIRSPEVGTISELKIDFKEQMDYGSMLNRITLLNPDKKKVTGDLKLIKNESTLVLKPHKPWIKGEYEIVIDSRIEDLAGNNLNRLFDTKIVDETSKDIDKAFYSLFFSIK</sequence>
<keyword evidence="4" id="KW-1185">Reference proteome</keyword>
<protein>
    <submittedName>
        <fullName evidence="3">Ig-like domain-containing protein</fullName>
    </submittedName>
</protein>
<dbReference type="Pfam" id="PF13205">
    <property type="entry name" value="Big_5"/>
    <property type="match status" value="1"/>
</dbReference>
<keyword evidence="1" id="KW-0732">Signal</keyword>
<dbReference type="Proteomes" id="UP001327027">
    <property type="component" value="Unassembled WGS sequence"/>
</dbReference>
<evidence type="ECO:0000313" key="4">
    <source>
        <dbReference type="Proteomes" id="UP001327027"/>
    </source>
</evidence>
<name>A0ABU5ZX95_9FLAO</name>
<dbReference type="InterPro" id="IPR014755">
    <property type="entry name" value="Cu-Rt/internalin_Ig-like"/>
</dbReference>
<evidence type="ECO:0000259" key="2">
    <source>
        <dbReference type="Pfam" id="PF13205"/>
    </source>
</evidence>
<comment type="caution">
    <text evidence="3">The sequence shown here is derived from an EMBL/GenBank/DDBJ whole genome shotgun (WGS) entry which is preliminary data.</text>
</comment>
<dbReference type="Gene3D" id="2.60.40.1220">
    <property type="match status" value="1"/>
</dbReference>
<dbReference type="InterPro" id="IPR032812">
    <property type="entry name" value="SbsA_Ig"/>
</dbReference>